<protein>
    <submittedName>
        <fullName evidence="2">Uncharacterized protein</fullName>
    </submittedName>
</protein>
<sequence length="36" mass="4005">MRPGTRLARRRGGRREPLGGDDPGGEPEDRKEFLGL</sequence>
<reference evidence="2" key="2">
    <citation type="journal article" date="2015" name="Data Brief">
        <title>Shoot transcriptome of the giant reed, Arundo donax.</title>
        <authorList>
            <person name="Barrero R.A."/>
            <person name="Guerrero F.D."/>
            <person name="Moolhuijzen P."/>
            <person name="Goolsby J.A."/>
            <person name="Tidwell J."/>
            <person name="Bellgard S.E."/>
            <person name="Bellgard M.I."/>
        </authorList>
    </citation>
    <scope>NUCLEOTIDE SEQUENCE</scope>
    <source>
        <tissue evidence="2">Shoot tissue taken approximately 20 cm above the soil surface</tissue>
    </source>
</reference>
<feature type="compositionally biased region" description="Basic and acidic residues" evidence="1">
    <location>
        <begin position="27"/>
        <end position="36"/>
    </location>
</feature>
<organism evidence="2">
    <name type="scientific">Arundo donax</name>
    <name type="common">Giant reed</name>
    <name type="synonym">Donax arundinaceus</name>
    <dbReference type="NCBI Taxonomy" id="35708"/>
    <lineage>
        <taxon>Eukaryota</taxon>
        <taxon>Viridiplantae</taxon>
        <taxon>Streptophyta</taxon>
        <taxon>Embryophyta</taxon>
        <taxon>Tracheophyta</taxon>
        <taxon>Spermatophyta</taxon>
        <taxon>Magnoliopsida</taxon>
        <taxon>Liliopsida</taxon>
        <taxon>Poales</taxon>
        <taxon>Poaceae</taxon>
        <taxon>PACMAD clade</taxon>
        <taxon>Arundinoideae</taxon>
        <taxon>Arundineae</taxon>
        <taxon>Arundo</taxon>
    </lineage>
</organism>
<proteinExistence type="predicted"/>
<evidence type="ECO:0000313" key="2">
    <source>
        <dbReference type="EMBL" id="JAD77004.1"/>
    </source>
</evidence>
<feature type="region of interest" description="Disordered" evidence="1">
    <location>
        <begin position="1"/>
        <end position="36"/>
    </location>
</feature>
<dbReference type="AlphaFoldDB" id="A0A0A9UNK5"/>
<accession>A0A0A9UNK5</accession>
<dbReference type="EMBL" id="GBRH01220891">
    <property type="protein sequence ID" value="JAD77004.1"/>
    <property type="molecule type" value="Transcribed_RNA"/>
</dbReference>
<reference evidence="2" key="1">
    <citation type="submission" date="2014-09" db="EMBL/GenBank/DDBJ databases">
        <authorList>
            <person name="Magalhaes I.L.F."/>
            <person name="Oliveira U."/>
            <person name="Santos F.R."/>
            <person name="Vidigal T.H.D.A."/>
            <person name="Brescovit A.D."/>
            <person name="Santos A.J."/>
        </authorList>
    </citation>
    <scope>NUCLEOTIDE SEQUENCE</scope>
    <source>
        <tissue evidence="2">Shoot tissue taken approximately 20 cm above the soil surface</tissue>
    </source>
</reference>
<name>A0A0A9UNK5_ARUDO</name>
<evidence type="ECO:0000256" key="1">
    <source>
        <dbReference type="SAM" id="MobiDB-lite"/>
    </source>
</evidence>